<evidence type="ECO:0000259" key="10">
    <source>
        <dbReference type="PROSITE" id="PS50122"/>
    </source>
</evidence>
<feature type="domain" description="Response regulatory" evidence="9">
    <location>
        <begin position="2"/>
        <end position="119"/>
    </location>
</feature>
<evidence type="ECO:0000256" key="5">
    <source>
        <dbReference type="HAMAP-Rule" id="MF_00099"/>
    </source>
</evidence>
<comment type="domain">
    <text evidence="5">Contains a C-terminal catalytic domain, and an N-terminal region which modulates catalytic activity.</text>
</comment>
<dbReference type="GO" id="GO:0000156">
    <property type="term" value="F:phosphorelay response regulator activity"/>
    <property type="evidence" value="ECO:0007669"/>
    <property type="project" value="InterPro"/>
</dbReference>
<dbReference type="CDD" id="cd16432">
    <property type="entry name" value="CheB_Rec"/>
    <property type="match status" value="1"/>
</dbReference>
<dbReference type="EMBL" id="CP036426">
    <property type="protein sequence ID" value="QDV32346.1"/>
    <property type="molecule type" value="Genomic_DNA"/>
</dbReference>
<dbReference type="PIRSF" id="PIRSF000876">
    <property type="entry name" value="RR_chemtxs_CheB"/>
    <property type="match status" value="1"/>
</dbReference>
<dbReference type="Gene3D" id="3.40.50.2300">
    <property type="match status" value="1"/>
</dbReference>
<comment type="similarity">
    <text evidence="5">Belongs to the CheB family.</text>
</comment>
<dbReference type="InterPro" id="IPR001789">
    <property type="entry name" value="Sig_transdc_resp-reg_receiver"/>
</dbReference>
<dbReference type="EC" id="3.1.1.61" evidence="5"/>
<sequence>MRVAIVNDSALATEALRRVVRSVPGAEVAWTAADGAEAVDRAAADRPDALLMDLIMPRMDGVEATRRIMIGSPCPILVVTATVSGNMDRVYEAMGHGALDAVNTPALGPGGVATGGEDLARKLSQLALLAARPTADRAPPPRPTEGPAPASRPASPIDDLPPMVVIGSSTGGPKALAEILEALPAGWGAAVVVIQHIDASFAPGLTKWLEGHSRLPVRLIVGGERPEAGAVLVSGTDDHVALEDRGRLAITADPESLPYRPSVDVFFESLAARRVRPGVAVVLTGMGRDGARGLLALRGQGWHTIAQDRETCTVWGMPRAAVELGAAVEVLPPSRIGPALTSAIDAASRRP</sequence>
<evidence type="ECO:0000313" key="12">
    <source>
        <dbReference type="Proteomes" id="UP000317835"/>
    </source>
</evidence>
<evidence type="ECO:0000256" key="4">
    <source>
        <dbReference type="ARBA" id="ARBA00048267"/>
    </source>
</evidence>
<feature type="active site" evidence="5 6">
    <location>
        <position position="169"/>
    </location>
</feature>
<comment type="subcellular location">
    <subcellularLocation>
        <location evidence="5">Cytoplasm</location>
    </subcellularLocation>
</comment>
<dbReference type="Pfam" id="PF01339">
    <property type="entry name" value="CheB_methylest"/>
    <property type="match status" value="1"/>
</dbReference>
<keyword evidence="2 5" id="KW-0145">Chemotaxis</keyword>
<keyword evidence="5 7" id="KW-0597">Phosphoprotein</keyword>
<dbReference type="InterPro" id="IPR008248">
    <property type="entry name" value="CheB-like"/>
</dbReference>
<comment type="function">
    <text evidence="5">Involved in chemotaxis. Part of a chemotaxis signal transduction system that modulates chemotaxis in response to various stimuli. Catalyzes the demethylation of specific methylglutamate residues introduced into the chemoreceptors (methyl-accepting chemotaxis proteins or MCP) by CheR. Also mediates the irreversible deamidation of specific glutamine residues to glutamic acid.</text>
</comment>
<keyword evidence="12" id="KW-1185">Reference proteome</keyword>
<dbReference type="InterPro" id="IPR000673">
    <property type="entry name" value="Sig_transdc_resp-reg_Me-estase"/>
</dbReference>
<dbReference type="RefSeq" id="WP_145266375.1">
    <property type="nucleotide sequence ID" value="NZ_CP036426.1"/>
</dbReference>
<dbReference type="OrthoDB" id="9793421at2"/>
<dbReference type="Proteomes" id="UP000317835">
    <property type="component" value="Chromosome"/>
</dbReference>
<feature type="active site" evidence="5 6">
    <location>
        <position position="196"/>
    </location>
</feature>
<evidence type="ECO:0000256" key="7">
    <source>
        <dbReference type="PROSITE-ProRule" id="PRU00169"/>
    </source>
</evidence>
<comment type="catalytic activity">
    <reaction evidence="4 5">
        <text>[protein]-L-glutamate 5-O-methyl ester + H2O = L-glutamyl-[protein] + methanol + H(+)</text>
        <dbReference type="Rhea" id="RHEA:23236"/>
        <dbReference type="Rhea" id="RHEA-COMP:10208"/>
        <dbReference type="Rhea" id="RHEA-COMP:10311"/>
        <dbReference type="ChEBI" id="CHEBI:15377"/>
        <dbReference type="ChEBI" id="CHEBI:15378"/>
        <dbReference type="ChEBI" id="CHEBI:17790"/>
        <dbReference type="ChEBI" id="CHEBI:29973"/>
        <dbReference type="ChEBI" id="CHEBI:82795"/>
        <dbReference type="EC" id="3.1.1.61"/>
    </reaction>
</comment>
<evidence type="ECO:0000256" key="3">
    <source>
        <dbReference type="ARBA" id="ARBA00022801"/>
    </source>
</evidence>
<dbReference type="HAMAP" id="MF_00099">
    <property type="entry name" value="CheB_chemtxs"/>
    <property type="match status" value="1"/>
</dbReference>
<dbReference type="EC" id="3.5.1.44" evidence="5"/>
<dbReference type="NCBIfam" id="NF009206">
    <property type="entry name" value="PRK12555.1"/>
    <property type="match status" value="1"/>
</dbReference>
<keyword evidence="1 5" id="KW-0963">Cytoplasm</keyword>
<reference evidence="11 12" key="1">
    <citation type="submission" date="2019-02" db="EMBL/GenBank/DDBJ databases">
        <title>Deep-cultivation of Planctomycetes and their phenomic and genomic characterization uncovers novel biology.</title>
        <authorList>
            <person name="Wiegand S."/>
            <person name="Jogler M."/>
            <person name="Boedeker C."/>
            <person name="Pinto D."/>
            <person name="Vollmers J."/>
            <person name="Rivas-Marin E."/>
            <person name="Kohn T."/>
            <person name="Peeters S.H."/>
            <person name="Heuer A."/>
            <person name="Rast P."/>
            <person name="Oberbeckmann S."/>
            <person name="Bunk B."/>
            <person name="Jeske O."/>
            <person name="Meyerdierks A."/>
            <person name="Storesund J.E."/>
            <person name="Kallscheuer N."/>
            <person name="Luecker S."/>
            <person name="Lage O.M."/>
            <person name="Pohl T."/>
            <person name="Merkel B.J."/>
            <person name="Hornburger P."/>
            <person name="Mueller R.-W."/>
            <person name="Bruemmer F."/>
            <person name="Labrenz M."/>
            <person name="Spormann A.M."/>
            <person name="Op den Camp H."/>
            <person name="Overmann J."/>
            <person name="Amann R."/>
            <person name="Jetten M.S.M."/>
            <person name="Mascher T."/>
            <person name="Medema M.H."/>
            <person name="Devos D.P."/>
            <person name="Kaster A.-K."/>
            <person name="Ovreas L."/>
            <person name="Rohde M."/>
            <person name="Galperin M.Y."/>
            <person name="Jogler C."/>
        </authorList>
    </citation>
    <scope>NUCLEOTIDE SEQUENCE [LARGE SCALE GENOMIC DNA]</scope>
    <source>
        <strain evidence="11 12">ElP</strain>
    </source>
</reference>
<name>A0A518GUT8_9BACT</name>
<evidence type="ECO:0000256" key="2">
    <source>
        <dbReference type="ARBA" id="ARBA00022500"/>
    </source>
</evidence>
<dbReference type="GO" id="GO:0050568">
    <property type="term" value="F:protein-glutamine glutaminase activity"/>
    <property type="evidence" value="ECO:0007669"/>
    <property type="project" value="UniProtKB-UniRule"/>
</dbReference>
<keyword evidence="3 5" id="KW-0378">Hydrolase</keyword>
<feature type="domain" description="CheB-type methylesterase" evidence="10">
    <location>
        <begin position="156"/>
        <end position="347"/>
    </location>
</feature>
<dbReference type="PANTHER" id="PTHR42872:SF6">
    <property type="entry name" value="PROTEIN-GLUTAMATE METHYLESTERASE_PROTEIN-GLUTAMINE GLUTAMINASE"/>
    <property type="match status" value="1"/>
</dbReference>
<evidence type="ECO:0000313" key="11">
    <source>
        <dbReference type="EMBL" id="QDV32346.1"/>
    </source>
</evidence>
<comment type="catalytic activity">
    <reaction evidence="5">
        <text>L-glutaminyl-[protein] + H2O = L-glutamyl-[protein] + NH4(+)</text>
        <dbReference type="Rhea" id="RHEA:16441"/>
        <dbReference type="Rhea" id="RHEA-COMP:10207"/>
        <dbReference type="Rhea" id="RHEA-COMP:10208"/>
        <dbReference type="ChEBI" id="CHEBI:15377"/>
        <dbReference type="ChEBI" id="CHEBI:28938"/>
        <dbReference type="ChEBI" id="CHEBI:29973"/>
        <dbReference type="ChEBI" id="CHEBI:30011"/>
        <dbReference type="EC" id="3.5.1.44"/>
    </reaction>
</comment>
<comment type="PTM">
    <text evidence="5">Phosphorylated by CheA. Phosphorylation of the N-terminal regulatory domain activates the methylesterase activity.</text>
</comment>
<dbReference type="Pfam" id="PF00072">
    <property type="entry name" value="Response_reg"/>
    <property type="match status" value="1"/>
</dbReference>
<dbReference type="AlphaFoldDB" id="A0A518GUT8"/>
<dbReference type="SUPFAM" id="SSF52172">
    <property type="entry name" value="CheY-like"/>
    <property type="match status" value="1"/>
</dbReference>
<feature type="region of interest" description="Disordered" evidence="8">
    <location>
        <begin position="132"/>
        <end position="160"/>
    </location>
</feature>
<evidence type="ECO:0000256" key="8">
    <source>
        <dbReference type="SAM" id="MobiDB-lite"/>
    </source>
</evidence>
<feature type="modified residue" description="4-aspartylphosphate" evidence="5 7">
    <location>
        <position position="53"/>
    </location>
</feature>
<protein>
    <recommendedName>
        <fullName evidence="5">Protein-glutamate methylesterase/protein-glutamine glutaminase</fullName>
        <ecNumber evidence="5">3.1.1.61</ecNumber>
        <ecNumber evidence="5">3.5.1.44</ecNumber>
    </recommendedName>
</protein>
<feature type="active site" evidence="5 6">
    <location>
        <position position="289"/>
    </location>
</feature>
<dbReference type="SMART" id="SM00448">
    <property type="entry name" value="REC"/>
    <property type="match status" value="1"/>
</dbReference>
<dbReference type="PROSITE" id="PS50110">
    <property type="entry name" value="RESPONSE_REGULATORY"/>
    <property type="match status" value="1"/>
</dbReference>
<dbReference type="PANTHER" id="PTHR42872">
    <property type="entry name" value="PROTEIN-GLUTAMATE METHYLESTERASE/PROTEIN-GLUTAMINE GLUTAMINASE"/>
    <property type="match status" value="1"/>
</dbReference>
<dbReference type="GO" id="GO:0005737">
    <property type="term" value="C:cytoplasm"/>
    <property type="evidence" value="ECO:0007669"/>
    <property type="project" value="UniProtKB-SubCell"/>
</dbReference>
<evidence type="ECO:0000256" key="1">
    <source>
        <dbReference type="ARBA" id="ARBA00022490"/>
    </source>
</evidence>
<dbReference type="InterPro" id="IPR011006">
    <property type="entry name" value="CheY-like_superfamily"/>
</dbReference>
<gene>
    <name evidence="11" type="primary">cheB_2</name>
    <name evidence="5" type="synonym">cheB</name>
    <name evidence="11" type="ORF">ElP_01740</name>
</gene>
<dbReference type="GO" id="GO:0008984">
    <property type="term" value="F:protein-glutamate methylesterase activity"/>
    <property type="evidence" value="ECO:0007669"/>
    <property type="project" value="UniProtKB-UniRule"/>
</dbReference>
<dbReference type="PROSITE" id="PS50122">
    <property type="entry name" value="CHEB"/>
    <property type="match status" value="1"/>
</dbReference>
<dbReference type="CDD" id="cd17541">
    <property type="entry name" value="REC_CheB-like"/>
    <property type="match status" value="1"/>
</dbReference>
<evidence type="ECO:0000256" key="6">
    <source>
        <dbReference type="PROSITE-ProRule" id="PRU00050"/>
    </source>
</evidence>
<evidence type="ECO:0000259" key="9">
    <source>
        <dbReference type="PROSITE" id="PS50110"/>
    </source>
</evidence>
<dbReference type="Gene3D" id="3.40.50.180">
    <property type="entry name" value="Methylesterase CheB, C-terminal domain"/>
    <property type="match status" value="1"/>
</dbReference>
<dbReference type="SUPFAM" id="SSF52738">
    <property type="entry name" value="Methylesterase CheB, C-terminal domain"/>
    <property type="match status" value="1"/>
</dbReference>
<accession>A0A518GUT8</accession>
<dbReference type="InterPro" id="IPR035909">
    <property type="entry name" value="CheB_C"/>
</dbReference>
<dbReference type="GO" id="GO:0006935">
    <property type="term" value="P:chemotaxis"/>
    <property type="evidence" value="ECO:0007669"/>
    <property type="project" value="UniProtKB-UniRule"/>
</dbReference>
<dbReference type="KEGG" id="tpla:ElP_01740"/>
<proteinExistence type="inferred from homology"/>
<organism evidence="11 12">
    <name type="scientific">Tautonia plasticadhaerens</name>
    <dbReference type="NCBI Taxonomy" id="2527974"/>
    <lineage>
        <taxon>Bacteria</taxon>
        <taxon>Pseudomonadati</taxon>
        <taxon>Planctomycetota</taxon>
        <taxon>Planctomycetia</taxon>
        <taxon>Isosphaerales</taxon>
        <taxon>Isosphaeraceae</taxon>
        <taxon>Tautonia</taxon>
    </lineage>
</organism>